<accession>A0A3L8E2A1</accession>
<organism evidence="8 9">
    <name type="scientific">Ooceraea biroi</name>
    <name type="common">Clonal raider ant</name>
    <name type="synonym">Cerapachys biroi</name>
    <dbReference type="NCBI Taxonomy" id="2015173"/>
    <lineage>
        <taxon>Eukaryota</taxon>
        <taxon>Metazoa</taxon>
        <taxon>Ecdysozoa</taxon>
        <taxon>Arthropoda</taxon>
        <taxon>Hexapoda</taxon>
        <taxon>Insecta</taxon>
        <taxon>Pterygota</taxon>
        <taxon>Neoptera</taxon>
        <taxon>Endopterygota</taxon>
        <taxon>Hymenoptera</taxon>
        <taxon>Apocrita</taxon>
        <taxon>Aculeata</taxon>
        <taxon>Formicoidea</taxon>
        <taxon>Formicidae</taxon>
        <taxon>Dorylinae</taxon>
        <taxon>Ooceraea</taxon>
    </lineage>
</organism>
<dbReference type="GO" id="GO:0008270">
    <property type="term" value="F:zinc ion binding"/>
    <property type="evidence" value="ECO:0007669"/>
    <property type="project" value="UniProtKB-KW"/>
</dbReference>
<dbReference type="GO" id="GO:0071013">
    <property type="term" value="C:catalytic step 2 spliceosome"/>
    <property type="evidence" value="ECO:0007669"/>
    <property type="project" value="TreeGrafter"/>
</dbReference>
<comment type="caution">
    <text evidence="8">The sequence shown here is derived from an EMBL/GenBank/DDBJ whole genome shotgun (WGS) entry which is preliminary data.</text>
</comment>
<evidence type="ECO:0000256" key="2">
    <source>
        <dbReference type="ARBA" id="ARBA00022723"/>
    </source>
</evidence>
<evidence type="ECO:0000256" key="3">
    <source>
        <dbReference type="ARBA" id="ARBA00022771"/>
    </source>
</evidence>
<gene>
    <name evidence="8" type="ORF">DMN91_000648</name>
</gene>
<evidence type="ECO:0000313" key="9">
    <source>
        <dbReference type="Proteomes" id="UP000279307"/>
    </source>
</evidence>
<dbReference type="PANTHER" id="PTHR13316:SF0">
    <property type="entry name" value="ZINC FINGER CCHC DOMAIN-CONTAINING PROTEIN 8"/>
    <property type="match status" value="1"/>
</dbReference>
<evidence type="ECO:0000256" key="4">
    <source>
        <dbReference type="ARBA" id="ARBA00022833"/>
    </source>
</evidence>
<proteinExistence type="predicted"/>
<name>A0A3L8E2A1_OOCBI</name>
<comment type="subcellular location">
    <subcellularLocation>
        <location evidence="1">Nucleus</location>
    </subcellularLocation>
</comment>
<dbReference type="PANTHER" id="PTHR13316">
    <property type="entry name" value="ZINC FINGER, CCHC DOMAIN CONTAINING 8"/>
    <property type="match status" value="1"/>
</dbReference>
<dbReference type="OrthoDB" id="8026949at2759"/>
<sequence>MSVDNMLISTITVEDSETEVEVVDLNSNSDTTEMICRDYSSSYDSKNTEHSSSDDTDANVTCPLKNSKSTRSDDGVSQPAFKVMFRDEDMSRQYRKKIKDFLYDLIQSKPSPKEDADTSRLILEIWDNKANSEDMDSYLSTENNDSLHSLPPNDTNGECNLFTIDNRPNINDHLDIPAYGQKYENSFKKSDSEALNDCVPKLNCFNCNGNHNMRDCPLPRNQANINKNRKEFVAKNNSGVRYHLSDDQRFSHMIPGQLSSKLRQALGLKDNQLPVHIYQMRLLGYPPGWLEEARLQHSGLSLFNSDGVAEADPNDEEGEIIATGDKDQYDLKKIHEFPGFNIPPPPGTIDDSNNKYWIPQMRPMHSKEMMLLQLQGKKAENGYKRKKLKLSAPVTNASEIPSDMEIEDAEDSVVENVPIDDHFIPPLPKESVPTPPVPPSSGSFESIAEDSDSQSRDASLGSADDATANSPSLSELESAKKELLIELEDMSSSSNCTPLKSDLMNITPESEAPYSDITSQSDYSSSLQRSLNQDHIAKSSSQGSSDPSNDLNSTFTSDTSLLDTSNSDLVSPAPKNTSNPSQCVKVHLGTPILQSNSPYNKLPSSEKFSQNICNVINFENLPDATGKYEQMSGVLQRVRSTIAKLNQQT</sequence>
<evidence type="ECO:0000256" key="5">
    <source>
        <dbReference type="ARBA" id="ARBA00023242"/>
    </source>
</evidence>
<dbReference type="AlphaFoldDB" id="A0A3L8E2A1"/>
<dbReference type="EMBL" id="QOIP01000001">
    <property type="protein sequence ID" value="RLU26850.1"/>
    <property type="molecule type" value="Genomic_DNA"/>
</dbReference>
<dbReference type="GO" id="GO:0003723">
    <property type="term" value="F:RNA binding"/>
    <property type="evidence" value="ECO:0007669"/>
    <property type="project" value="TreeGrafter"/>
</dbReference>
<dbReference type="InterPro" id="IPR052115">
    <property type="entry name" value="NEXT_complex_subunit_ZCCHC8"/>
</dbReference>
<dbReference type="Proteomes" id="UP000279307">
    <property type="component" value="Chromosome 1"/>
</dbReference>
<feature type="region of interest" description="Disordered" evidence="6">
    <location>
        <begin position="419"/>
        <end position="475"/>
    </location>
</feature>
<dbReference type="Pfam" id="PF04046">
    <property type="entry name" value="PSP"/>
    <property type="match status" value="1"/>
</dbReference>
<evidence type="ECO:0000256" key="1">
    <source>
        <dbReference type="ARBA" id="ARBA00004123"/>
    </source>
</evidence>
<feature type="compositionally biased region" description="Low complexity" evidence="6">
    <location>
        <begin position="514"/>
        <end position="531"/>
    </location>
</feature>
<keyword evidence="2" id="KW-0479">Metal-binding</keyword>
<keyword evidence="5" id="KW-0539">Nucleus</keyword>
<feature type="domain" description="PSP proline-rich" evidence="7">
    <location>
        <begin position="250"/>
        <end position="302"/>
    </location>
</feature>
<keyword evidence="4" id="KW-0862">Zinc</keyword>
<feature type="compositionally biased region" description="Low complexity" evidence="6">
    <location>
        <begin position="539"/>
        <end position="569"/>
    </location>
</feature>
<evidence type="ECO:0000256" key="6">
    <source>
        <dbReference type="SAM" id="MobiDB-lite"/>
    </source>
</evidence>
<reference evidence="8 9" key="1">
    <citation type="journal article" date="2018" name="Genome Res.">
        <title>The genomic architecture and molecular evolution of ant odorant receptors.</title>
        <authorList>
            <person name="McKenzie S.K."/>
            <person name="Kronauer D.J.C."/>
        </authorList>
    </citation>
    <scope>NUCLEOTIDE SEQUENCE [LARGE SCALE GENOMIC DNA]</scope>
    <source>
        <strain evidence="8">Clonal line C1</strain>
    </source>
</reference>
<evidence type="ECO:0000259" key="7">
    <source>
        <dbReference type="SMART" id="SM00581"/>
    </source>
</evidence>
<feature type="region of interest" description="Disordered" evidence="6">
    <location>
        <begin position="42"/>
        <end position="76"/>
    </location>
</feature>
<feature type="compositionally biased region" description="Pro residues" evidence="6">
    <location>
        <begin position="425"/>
        <end position="439"/>
    </location>
</feature>
<feature type="region of interest" description="Disordered" evidence="6">
    <location>
        <begin position="510"/>
        <end position="583"/>
    </location>
</feature>
<keyword evidence="3" id="KW-0863">Zinc-finger</keyword>
<protein>
    <recommendedName>
        <fullName evidence="7">PSP proline-rich domain-containing protein</fullName>
    </recommendedName>
</protein>
<evidence type="ECO:0000313" key="8">
    <source>
        <dbReference type="EMBL" id="RLU26850.1"/>
    </source>
</evidence>
<dbReference type="SMART" id="SM00581">
    <property type="entry name" value="PSP"/>
    <property type="match status" value="1"/>
</dbReference>
<dbReference type="InterPro" id="IPR006568">
    <property type="entry name" value="PSP_pro-rich"/>
</dbReference>